<reference evidence="3" key="1">
    <citation type="journal article" date="2023" name="Commun. Biol.">
        <title>Genome analysis of Parmales, the sister group of diatoms, reveals the evolutionary specialization of diatoms from phago-mixotrophs to photoautotrophs.</title>
        <authorList>
            <person name="Ban H."/>
            <person name="Sato S."/>
            <person name="Yoshikawa S."/>
            <person name="Yamada K."/>
            <person name="Nakamura Y."/>
            <person name="Ichinomiya M."/>
            <person name="Sato N."/>
            <person name="Blanc-Mathieu R."/>
            <person name="Endo H."/>
            <person name="Kuwata A."/>
            <person name="Ogata H."/>
        </authorList>
    </citation>
    <scope>NUCLEOTIDE SEQUENCE [LARGE SCALE GENOMIC DNA]</scope>
    <source>
        <strain evidence="3">NIES 3701</strain>
    </source>
</reference>
<sequence length="101" mass="11791">MVIIIAAKNPPMPVGSFPERTDYEVGQFCDNCYKNKVTKEFRPSRRFVFMVIMVGLLVESFTLIGWNEPFSKFLLLFAANWARNVKFRGVVKKHHDGMFER</sequence>
<accession>A0A9W7E227</accession>
<proteinExistence type="predicted"/>
<evidence type="ECO:0000256" key="1">
    <source>
        <dbReference type="SAM" id="Phobius"/>
    </source>
</evidence>
<organism evidence="2 3">
    <name type="scientific">Triparma strigata</name>
    <dbReference type="NCBI Taxonomy" id="1606541"/>
    <lineage>
        <taxon>Eukaryota</taxon>
        <taxon>Sar</taxon>
        <taxon>Stramenopiles</taxon>
        <taxon>Ochrophyta</taxon>
        <taxon>Bolidophyceae</taxon>
        <taxon>Parmales</taxon>
        <taxon>Triparmaceae</taxon>
        <taxon>Triparma</taxon>
    </lineage>
</organism>
<dbReference type="AlphaFoldDB" id="A0A9W7E227"/>
<evidence type="ECO:0000313" key="3">
    <source>
        <dbReference type="Proteomes" id="UP001165085"/>
    </source>
</evidence>
<protein>
    <submittedName>
        <fullName evidence="2">Uncharacterized protein</fullName>
    </submittedName>
</protein>
<name>A0A9W7E227_9STRA</name>
<keyword evidence="3" id="KW-1185">Reference proteome</keyword>
<gene>
    <name evidence="2" type="ORF">TrST_g9908</name>
</gene>
<keyword evidence="1" id="KW-0472">Membrane</keyword>
<feature type="transmembrane region" description="Helical" evidence="1">
    <location>
        <begin position="47"/>
        <end position="66"/>
    </location>
</feature>
<keyword evidence="1" id="KW-1133">Transmembrane helix</keyword>
<dbReference type="EMBL" id="BRXY01000081">
    <property type="protein sequence ID" value="GMH62988.1"/>
    <property type="molecule type" value="Genomic_DNA"/>
</dbReference>
<comment type="caution">
    <text evidence="2">The sequence shown here is derived from an EMBL/GenBank/DDBJ whole genome shotgun (WGS) entry which is preliminary data.</text>
</comment>
<keyword evidence="1" id="KW-0812">Transmembrane</keyword>
<dbReference type="Proteomes" id="UP001165085">
    <property type="component" value="Unassembled WGS sequence"/>
</dbReference>
<evidence type="ECO:0000313" key="2">
    <source>
        <dbReference type="EMBL" id="GMH62988.1"/>
    </source>
</evidence>